<dbReference type="Pfam" id="PF07282">
    <property type="entry name" value="Cas12f1-like_TNB"/>
    <property type="match status" value="1"/>
</dbReference>
<dbReference type="EMBL" id="JFZT01000057">
    <property type="protein sequence ID" value="EZQ02116.1"/>
    <property type="molecule type" value="Genomic_DNA"/>
</dbReference>
<dbReference type="Proteomes" id="UP000024332">
    <property type="component" value="Unassembled WGS sequence"/>
</dbReference>
<organism evidence="3 4">
    <name type="scientific">Candidatus Acidianus copahuensis</name>
    <dbReference type="NCBI Taxonomy" id="1160895"/>
    <lineage>
        <taxon>Archaea</taxon>
        <taxon>Thermoproteota</taxon>
        <taxon>Thermoprotei</taxon>
        <taxon>Sulfolobales</taxon>
        <taxon>Sulfolobaceae</taxon>
        <taxon>Acidianus</taxon>
    </lineage>
</organism>
<keyword evidence="1" id="KW-0238">DNA-binding</keyword>
<dbReference type="AlphaFoldDB" id="A0A031LKN4"/>
<comment type="caution">
    <text evidence="3">The sequence shown here is derived from an EMBL/GenBank/DDBJ whole genome shotgun (WGS) entry which is preliminary data.</text>
</comment>
<feature type="domain" description="Cas12f1-like TNB" evidence="2">
    <location>
        <begin position="2"/>
        <end position="37"/>
    </location>
</feature>
<sequence>MREIFAWQMEKYQKEFKLVNPAYTSRACPRCGYIADRDLVDSINIEGWESPLVPVELTPLKAKARVNDKAGSFAFQCGADHNRPCEVPMNLCNNELV</sequence>
<evidence type="ECO:0000313" key="4">
    <source>
        <dbReference type="Proteomes" id="UP000024332"/>
    </source>
</evidence>
<keyword evidence="4" id="KW-1185">Reference proteome</keyword>
<gene>
    <name evidence="3" type="ORF">CM19_11005</name>
</gene>
<evidence type="ECO:0000313" key="3">
    <source>
        <dbReference type="EMBL" id="EZQ02116.1"/>
    </source>
</evidence>
<name>A0A031LKN4_9CREN</name>
<evidence type="ECO:0000259" key="2">
    <source>
        <dbReference type="Pfam" id="PF07282"/>
    </source>
</evidence>
<evidence type="ECO:0000256" key="1">
    <source>
        <dbReference type="ARBA" id="ARBA00023125"/>
    </source>
</evidence>
<proteinExistence type="predicted"/>
<reference evidence="3 4" key="1">
    <citation type="submission" date="2014-03" db="EMBL/GenBank/DDBJ databases">
        <title>Draft genome sequence of the novel thermoacidophilic archaea Acidianus copahuensis ALE1 strain, isolated from Copahue volcanic area in Neuquen Argentina.</title>
        <authorList>
            <person name="Urbieta M.S."/>
            <person name="Rascovan N."/>
            <person name="Castro C."/>
            <person name="Revale S."/>
            <person name="Giaveno M.A."/>
            <person name="Vazquez M.P."/>
            <person name="Donati E.R."/>
        </authorList>
    </citation>
    <scope>NUCLEOTIDE SEQUENCE [LARGE SCALE GENOMIC DNA]</scope>
    <source>
        <strain evidence="3 4">ALE1</strain>
    </source>
</reference>
<accession>A0A031LKN4</accession>
<dbReference type="STRING" id="1160895.CM19_11005"/>
<dbReference type="RefSeq" id="WP_081801270.1">
    <property type="nucleotide sequence ID" value="NZ_JFZT01000057.1"/>
</dbReference>
<dbReference type="GO" id="GO:0003677">
    <property type="term" value="F:DNA binding"/>
    <property type="evidence" value="ECO:0007669"/>
    <property type="project" value="UniProtKB-KW"/>
</dbReference>
<dbReference type="InterPro" id="IPR010095">
    <property type="entry name" value="Cas12f1-like_TNB"/>
</dbReference>
<protein>
    <recommendedName>
        <fullName evidence="2">Cas12f1-like TNB domain-containing protein</fullName>
    </recommendedName>
</protein>
<dbReference type="OrthoDB" id="42575at2157"/>